<evidence type="ECO:0000259" key="12">
    <source>
        <dbReference type="SMART" id="SM00852"/>
    </source>
</evidence>
<gene>
    <name evidence="13" type="ORF">PAT3040_01185</name>
</gene>
<dbReference type="Pfam" id="PF00994">
    <property type="entry name" value="MoCF_biosynth"/>
    <property type="match status" value="1"/>
</dbReference>
<dbReference type="AlphaFoldDB" id="A0A2R5EKP1"/>
<comment type="caution">
    <text evidence="13">The sequence shown here is derived from an EMBL/GenBank/DDBJ whole genome shotgun (WGS) entry which is preliminary data.</text>
</comment>
<proteinExistence type="inferred from homology"/>
<evidence type="ECO:0000256" key="6">
    <source>
        <dbReference type="ARBA" id="ARBA00022679"/>
    </source>
</evidence>
<dbReference type="PANTHER" id="PTHR10192:SF5">
    <property type="entry name" value="GEPHYRIN"/>
    <property type="match status" value="1"/>
</dbReference>
<keyword evidence="14" id="KW-1185">Reference proteome</keyword>
<dbReference type="SUPFAM" id="SSF63867">
    <property type="entry name" value="MoeA C-terminal domain-like"/>
    <property type="match status" value="1"/>
</dbReference>
<comment type="pathway">
    <text evidence="3 11">Cofactor biosynthesis; molybdopterin biosynthesis.</text>
</comment>
<comment type="function">
    <text evidence="2 11">Catalyzes the insertion of molybdate into adenylated molybdopterin with the concomitant release of AMP.</text>
</comment>
<dbReference type="EC" id="2.10.1.1" evidence="11"/>
<evidence type="ECO:0000256" key="2">
    <source>
        <dbReference type="ARBA" id="ARBA00002901"/>
    </source>
</evidence>
<dbReference type="InterPro" id="IPR038987">
    <property type="entry name" value="MoeA-like"/>
</dbReference>
<keyword evidence="5 11" id="KW-0500">Molybdenum</keyword>
<dbReference type="InterPro" id="IPR001453">
    <property type="entry name" value="MoaB/Mog_dom"/>
</dbReference>
<accession>A0A2R5EKP1</accession>
<dbReference type="GO" id="GO:0006777">
    <property type="term" value="P:Mo-molybdopterin cofactor biosynthetic process"/>
    <property type="evidence" value="ECO:0007669"/>
    <property type="project" value="UniProtKB-UniRule"/>
</dbReference>
<name>A0A2R5EKP1_9BACL</name>
<dbReference type="GO" id="GO:0005829">
    <property type="term" value="C:cytosol"/>
    <property type="evidence" value="ECO:0007669"/>
    <property type="project" value="TreeGrafter"/>
</dbReference>
<evidence type="ECO:0000256" key="8">
    <source>
        <dbReference type="ARBA" id="ARBA00022842"/>
    </source>
</evidence>
<reference evidence="13 14" key="1">
    <citation type="submission" date="2017-08" db="EMBL/GenBank/DDBJ databases">
        <title>Substantial Increase in Enzyme Production by Combined Drug-Resistance Mutations in Paenibacillus agaridevorans.</title>
        <authorList>
            <person name="Tanaka Y."/>
            <person name="Funane K."/>
            <person name="Hosaka T."/>
            <person name="Shiwa Y."/>
            <person name="Fujita N."/>
            <person name="Miyazaki T."/>
            <person name="Yoshikawa H."/>
            <person name="Murakami K."/>
            <person name="Kasahara K."/>
            <person name="Inaoka T."/>
            <person name="Hiraga Y."/>
            <person name="Ochi K."/>
        </authorList>
    </citation>
    <scope>NUCLEOTIDE SEQUENCE [LARGE SCALE GENOMIC DNA]</scope>
    <source>
        <strain evidence="13 14">T-3040</strain>
    </source>
</reference>
<dbReference type="InterPro" id="IPR036688">
    <property type="entry name" value="MoeA_C_domain_IV_sf"/>
</dbReference>
<dbReference type="FunFam" id="3.40.980.10:FF:000004">
    <property type="entry name" value="Molybdopterin molybdenumtransferase"/>
    <property type="match status" value="1"/>
</dbReference>
<feature type="non-terminal residue" evidence="13">
    <location>
        <position position="1"/>
    </location>
</feature>
<dbReference type="CDD" id="cd00887">
    <property type="entry name" value="MoeA"/>
    <property type="match status" value="1"/>
</dbReference>
<dbReference type="PANTHER" id="PTHR10192">
    <property type="entry name" value="MOLYBDOPTERIN BIOSYNTHESIS PROTEIN"/>
    <property type="match status" value="1"/>
</dbReference>
<comment type="cofactor">
    <cofactor evidence="1 11">
        <name>Mg(2+)</name>
        <dbReference type="ChEBI" id="CHEBI:18420"/>
    </cofactor>
</comment>
<keyword evidence="9 11" id="KW-0501">Molybdenum cofactor biosynthesis</keyword>
<evidence type="ECO:0000256" key="7">
    <source>
        <dbReference type="ARBA" id="ARBA00022723"/>
    </source>
</evidence>
<sequence length="265" mass="27738">PGHAALLGTFGYADVPVYRRPRVAIFATGSELMPVEAPAAPGRIRDSNSAMVAWMAEQSGAVPWLCGTLPDDRAAVEEALHRAAEEADLIITTGGVSVGDYDVMACLLRELGAAGTHVYGAGADEVRESGLLFNKVAMRPGSPTSAAIYEGKLLLCLSGNPGACFVGFELFAHPALLAMQGCTSPLPRKITAKLALSVSKGSPHIRFVRSRLRYGDDGIIYADPLAFSKSSMMASIADAEGLVIIPAGPQGLEAGEWAQVMLLPT</sequence>
<dbReference type="InterPro" id="IPR036425">
    <property type="entry name" value="MoaB/Mog-like_dom_sf"/>
</dbReference>
<comment type="catalytic activity">
    <reaction evidence="10">
        <text>adenylyl-molybdopterin + molybdate = Mo-molybdopterin + AMP + H(+)</text>
        <dbReference type="Rhea" id="RHEA:35047"/>
        <dbReference type="ChEBI" id="CHEBI:15378"/>
        <dbReference type="ChEBI" id="CHEBI:36264"/>
        <dbReference type="ChEBI" id="CHEBI:62727"/>
        <dbReference type="ChEBI" id="CHEBI:71302"/>
        <dbReference type="ChEBI" id="CHEBI:456215"/>
        <dbReference type="EC" id="2.10.1.1"/>
    </reaction>
</comment>
<protein>
    <recommendedName>
        <fullName evidence="11">Molybdopterin molybdenumtransferase</fullName>
        <ecNumber evidence="11">2.10.1.1</ecNumber>
    </recommendedName>
</protein>
<dbReference type="Gene3D" id="3.40.980.10">
    <property type="entry name" value="MoaB/Mog-like domain"/>
    <property type="match status" value="1"/>
</dbReference>
<evidence type="ECO:0000256" key="4">
    <source>
        <dbReference type="ARBA" id="ARBA00010763"/>
    </source>
</evidence>
<evidence type="ECO:0000313" key="14">
    <source>
        <dbReference type="Proteomes" id="UP000245202"/>
    </source>
</evidence>
<evidence type="ECO:0000256" key="1">
    <source>
        <dbReference type="ARBA" id="ARBA00001946"/>
    </source>
</evidence>
<evidence type="ECO:0000256" key="10">
    <source>
        <dbReference type="ARBA" id="ARBA00047317"/>
    </source>
</evidence>
<evidence type="ECO:0000256" key="11">
    <source>
        <dbReference type="RuleBase" id="RU365090"/>
    </source>
</evidence>
<dbReference type="Gene3D" id="2.40.340.10">
    <property type="entry name" value="MoeA, C-terminal, domain IV"/>
    <property type="match status" value="1"/>
</dbReference>
<keyword evidence="8 11" id="KW-0460">Magnesium</keyword>
<evidence type="ECO:0000256" key="9">
    <source>
        <dbReference type="ARBA" id="ARBA00023150"/>
    </source>
</evidence>
<evidence type="ECO:0000313" key="13">
    <source>
        <dbReference type="EMBL" id="GBG06655.1"/>
    </source>
</evidence>
<dbReference type="GO" id="GO:0061599">
    <property type="term" value="F:molybdopterin molybdotransferase activity"/>
    <property type="evidence" value="ECO:0007669"/>
    <property type="project" value="UniProtKB-UniRule"/>
</dbReference>
<dbReference type="Proteomes" id="UP000245202">
    <property type="component" value="Unassembled WGS sequence"/>
</dbReference>
<dbReference type="NCBIfam" id="TIGR00177">
    <property type="entry name" value="molyb_syn"/>
    <property type="match status" value="1"/>
</dbReference>
<dbReference type="Pfam" id="PF03454">
    <property type="entry name" value="MoeA_C"/>
    <property type="match status" value="1"/>
</dbReference>
<dbReference type="SMART" id="SM00852">
    <property type="entry name" value="MoCF_biosynth"/>
    <property type="match status" value="1"/>
</dbReference>
<dbReference type="SUPFAM" id="SSF53218">
    <property type="entry name" value="Molybdenum cofactor biosynthesis proteins"/>
    <property type="match status" value="1"/>
</dbReference>
<evidence type="ECO:0000256" key="3">
    <source>
        <dbReference type="ARBA" id="ARBA00005046"/>
    </source>
</evidence>
<feature type="domain" description="MoaB/Mog" evidence="12">
    <location>
        <begin position="24"/>
        <end position="178"/>
    </location>
</feature>
<dbReference type="GO" id="GO:0046872">
    <property type="term" value="F:metal ion binding"/>
    <property type="evidence" value="ECO:0007669"/>
    <property type="project" value="UniProtKB-UniRule"/>
</dbReference>
<keyword evidence="6 11" id="KW-0808">Transferase</keyword>
<comment type="similarity">
    <text evidence="4 11">Belongs to the MoeA family.</text>
</comment>
<organism evidence="13 14">
    <name type="scientific">Paenibacillus agaridevorans</name>
    <dbReference type="NCBI Taxonomy" id="171404"/>
    <lineage>
        <taxon>Bacteria</taxon>
        <taxon>Bacillati</taxon>
        <taxon>Bacillota</taxon>
        <taxon>Bacilli</taxon>
        <taxon>Bacillales</taxon>
        <taxon>Paenibacillaceae</taxon>
        <taxon>Paenibacillus</taxon>
    </lineage>
</organism>
<dbReference type="InterPro" id="IPR005111">
    <property type="entry name" value="MoeA_C_domain_IV"/>
</dbReference>
<evidence type="ECO:0000256" key="5">
    <source>
        <dbReference type="ARBA" id="ARBA00022505"/>
    </source>
</evidence>
<dbReference type="UniPathway" id="UPA00344"/>
<keyword evidence="7 11" id="KW-0479">Metal-binding</keyword>
<dbReference type="EMBL" id="BDQX01000054">
    <property type="protein sequence ID" value="GBG06655.1"/>
    <property type="molecule type" value="Genomic_DNA"/>
</dbReference>